<dbReference type="InterPro" id="IPR051015">
    <property type="entry name" value="EvgA-like"/>
</dbReference>
<dbReference type="InterPro" id="IPR011006">
    <property type="entry name" value="CheY-like_superfamily"/>
</dbReference>
<evidence type="ECO:0000256" key="3">
    <source>
        <dbReference type="PROSITE-ProRule" id="PRU00169"/>
    </source>
</evidence>
<dbReference type="PANTHER" id="PTHR45566:SF1">
    <property type="entry name" value="HTH-TYPE TRANSCRIPTIONAL REGULATOR YHJB-RELATED"/>
    <property type="match status" value="1"/>
</dbReference>
<feature type="domain" description="HTH luxR-type" evidence="4">
    <location>
        <begin position="141"/>
        <end position="206"/>
    </location>
</feature>
<dbReference type="CDD" id="cd17535">
    <property type="entry name" value="REC_NarL-like"/>
    <property type="match status" value="1"/>
</dbReference>
<gene>
    <name evidence="6" type="ORF">PCA20602_00257</name>
</gene>
<dbReference type="PRINTS" id="PR00038">
    <property type="entry name" value="HTHLUXR"/>
</dbReference>
<dbReference type="PANTHER" id="PTHR45566">
    <property type="entry name" value="HTH-TYPE TRANSCRIPTIONAL REGULATOR YHJB-RELATED"/>
    <property type="match status" value="1"/>
</dbReference>
<protein>
    <submittedName>
        <fullName evidence="6">LuxR family transcriptional regulator</fullName>
    </submittedName>
</protein>
<dbReference type="PROSITE" id="PS50110">
    <property type="entry name" value="RESPONSE_REGULATORY"/>
    <property type="match status" value="1"/>
</dbReference>
<dbReference type="EMBL" id="CABPRV010000001">
    <property type="protein sequence ID" value="VVD63979.1"/>
    <property type="molecule type" value="Genomic_DNA"/>
</dbReference>
<keyword evidence="1" id="KW-0597">Phosphoprotein</keyword>
<reference evidence="6 7" key="1">
    <citation type="submission" date="2019-08" db="EMBL/GenBank/DDBJ databases">
        <authorList>
            <person name="Peeters C."/>
        </authorList>
    </citation>
    <scope>NUCLEOTIDE SEQUENCE [LARGE SCALE GENOMIC DNA]</scope>
    <source>
        <strain evidence="6 7">LMG 20602</strain>
    </source>
</reference>
<dbReference type="InterPro" id="IPR000792">
    <property type="entry name" value="Tscrpt_reg_LuxR_C"/>
</dbReference>
<comment type="caution">
    <text evidence="3">Lacks conserved residue(s) required for the propagation of feature annotation.</text>
</comment>
<name>A0ABY6VM42_9BURK</name>
<evidence type="ECO:0000259" key="4">
    <source>
        <dbReference type="PROSITE" id="PS50043"/>
    </source>
</evidence>
<dbReference type="SUPFAM" id="SSF46894">
    <property type="entry name" value="C-terminal effector domain of the bipartite response regulators"/>
    <property type="match status" value="1"/>
</dbReference>
<dbReference type="SUPFAM" id="SSF52172">
    <property type="entry name" value="CheY-like"/>
    <property type="match status" value="1"/>
</dbReference>
<evidence type="ECO:0000313" key="6">
    <source>
        <dbReference type="EMBL" id="VVD63979.1"/>
    </source>
</evidence>
<keyword evidence="2" id="KW-0238">DNA-binding</keyword>
<dbReference type="Gene3D" id="3.40.50.2300">
    <property type="match status" value="1"/>
</dbReference>
<evidence type="ECO:0000313" key="7">
    <source>
        <dbReference type="Proteomes" id="UP000366065"/>
    </source>
</evidence>
<evidence type="ECO:0000259" key="5">
    <source>
        <dbReference type="PROSITE" id="PS50110"/>
    </source>
</evidence>
<dbReference type="Pfam" id="PF00196">
    <property type="entry name" value="GerE"/>
    <property type="match status" value="1"/>
</dbReference>
<dbReference type="PROSITE" id="PS50043">
    <property type="entry name" value="HTH_LUXR_2"/>
    <property type="match status" value="1"/>
</dbReference>
<feature type="domain" description="Response regulatory" evidence="5">
    <location>
        <begin position="5"/>
        <end position="124"/>
    </location>
</feature>
<sequence>MKKIRVAIADPHPVVVAGLTHELGNRTSLAVIGTARTATQIVDLLRHTRCDVLVTGCTVPGGAYGEGLALLAQIRRMFPDVRILVLTAAPNPAIARQIYELGVASTLCKSSDIDDVVTAIHALHHGRVHLQPPPTRAQEASEIGSTLLSQREVMVLHLYVSGMSISAIAAKIHRTKQTVSAQRRNAMRKLGIGSDAELHRFALQTGLSDALQRQNNAASTNISILNRPS</sequence>
<accession>A0ABY6VM42</accession>
<organism evidence="6 7">
    <name type="scientific">Pandoraea capi</name>
    <dbReference type="NCBI Taxonomy" id="2508286"/>
    <lineage>
        <taxon>Bacteria</taxon>
        <taxon>Pseudomonadati</taxon>
        <taxon>Pseudomonadota</taxon>
        <taxon>Betaproteobacteria</taxon>
        <taxon>Burkholderiales</taxon>
        <taxon>Burkholderiaceae</taxon>
        <taxon>Pandoraea</taxon>
    </lineage>
</organism>
<dbReference type="CDD" id="cd06170">
    <property type="entry name" value="LuxR_C_like"/>
    <property type="match status" value="1"/>
</dbReference>
<keyword evidence="7" id="KW-1185">Reference proteome</keyword>
<evidence type="ECO:0000256" key="1">
    <source>
        <dbReference type="ARBA" id="ARBA00022553"/>
    </source>
</evidence>
<dbReference type="InterPro" id="IPR001789">
    <property type="entry name" value="Sig_transdc_resp-reg_receiver"/>
</dbReference>
<dbReference type="Proteomes" id="UP000366065">
    <property type="component" value="Unassembled WGS sequence"/>
</dbReference>
<dbReference type="SMART" id="SM00448">
    <property type="entry name" value="REC"/>
    <property type="match status" value="1"/>
</dbReference>
<proteinExistence type="predicted"/>
<evidence type="ECO:0000256" key="2">
    <source>
        <dbReference type="ARBA" id="ARBA00023125"/>
    </source>
</evidence>
<dbReference type="Pfam" id="PF00072">
    <property type="entry name" value="Response_reg"/>
    <property type="match status" value="1"/>
</dbReference>
<comment type="caution">
    <text evidence="6">The sequence shown here is derived from an EMBL/GenBank/DDBJ whole genome shotgun (WGS) entry which is preliminary data.</text>
</comment>
<dbReference type="InterPro" id="IPR058245">
    <property type="entry name" value="NreC/VraR/RcsB-like_REC"/>
</dbReference>
<dbReference type="InterPro" id="IPR016032">
    <property type="entry name" value="Sig_transdc_resp-reg_C-effctor"/>
</dbReference>
<dbReference type="SMART" id="SM00421">
    <property type="entry name" value="HTH_LUXR"/>
    <property type="match status" value="1"/>
</dbReference>